<dbReference type="GO" id="GO:0008168">
    <property type="term" value="F:methyltransferase activity"/>
    <property type="evidence" value="ECO:0007669"/>
    <property type="project" value="InterPro"/>
</dbReference>
<dbReference type="InParanoid" id="A0A1D3CXK3"/>
<dbReference type="GO" id="GO:0005763">
    <property type="term" value="C:mitochondrial small ribosomal subunit"/>
    <property type="evidence" value="ECO:0007669"/>
    <property type="project" value="TreeGrafter"/>
</dbReference>
<dbReference type="AlphaFoldDB" id="A0A1D3CXK3"/>
<dbReference type="VEuPathDB" id="ToxoDB:cyc_06030"/>
<accession>A0A1D3CXK3</accession>
<evidence type="ECO:0000256" key="2">
    <source>
        <dbReference type="ARBA" id="ARBA00022723"/>
    </source>
</evidence>
<dbReference type="SUPFAM" id="SSF53335">
    <property type="entry name" value="S-adenosyl-L-methionine-dependent methyltransferases"/>
    <property type="match status" value="1"/>
</dbReference>
<dbReference type="GO" id="GO:0046872">
    <property type="term" value="F:metal ion binding"/>
    <property type="evidence" value="ECO:0007669"/>
    <property type="project" value="UniProtKB-KW"/>
</dbReference>
<evidence type="ECO:0000256" key="4">
    <source>
        <dbReference type="ARBA" id="ARBA00023004"/>
    </source>
</evidence>
<gene>
    <name evidence="9" type="ORF">cyc_06030</name>
</gene>
<dbReference type="PANTHER" id="PTHR13184">
    <property type="entry name" value="37S RIBOSOMAL PROTEIN S22"/>
    <property type="match status" value="1"/>
</dbReference>
<feature type="region of interest" description="Disordered" evidence="8">
    <location>
        <begin position="522"/>
        <end position="542"/>
    </location>
</feature>
<dbReference type="FunCoup" id="A0A1D3CXK3">
    <property type="interactions" value="224"/>
</dbReference>
<feature type="compositionally biased region" description="Polar residues" evidence="8">
    <location>
        <begin position="116"/>
        <end position="126"/>
    </location>
</feature>
<keyword evidence="6" id="KW-0496">Mitochondrion</keyword>
<evidence type="ECO:0000313" key="9">
    <source>
        <dbReference type="EMBL" id="OEH75933.1"/>
    </source>
</evidence>
<dbReference type="GO" id="GO:0003735">
    <property type="term" value="F:structural constituent of ribosome"/>
    <property type="evidence" value="ECO:0007669"/>
    <property type="project" value="TreeGrafter"/>
</dbReference>
<evidence type="ECO:0000256" key="3">
    <source>
        <dbReference type="ARBA" id="ARBA00022946"/>
    </source>
</evidence>
<keyword evidence="10" id="KW-1185">Reference proteome</keyword>
<organism evidence="9 10">
    <name type="scientific">Cyclospora cayetanensis</name>
    <dbReference type="NCBI Taxonomy" id="88456"/>
    <lineage>
        <taxon>Eukaryota</taxon>
        <taxon>Sar</taxon>
        <taxon>Alveolata</taxon>
        <taxon>Apicomplexa</taxon>
        <taxon>Conoidasida</taxon>
        <taxon>Coccidia</taxon>
        <taxon>Eucoccidiorida</taxon>
        <taxon>Eimeriorina</taxon>
        <taxon>Eimeriidae</taxon>
        <taxon>Cyclospora</taxon>
    </lineage>
</organism>
<dbReference type="InterPro" id="IPR015324">
    <property type="entry name" value="Ribosomal_Rsm22-like"/>
</dbReference>
<sequence>MLESPRPDAESVAALDSVSLCTLKTVELPAPVLQKLHLLLKHVGRKRDLEKTGRLIADKTTARTSVELPRVLPSQLLPEAQQVLADAAAREAFLEKQHQEEHAEEFPGAAADAAAVTQSRRQEPTASTLLLKSRDAHLLRSLPEATDALLSALPAEGLEAQEALAAAEDARHPLYRHLTLGHSPLTAAAWTAHRFAGVYASLLRILVEGKAFGDVDAIGATVSTASAASLGSSFSHSGESSLELLMAVEPSAHLASVGRYLTADLVPTVQWQLALYDEGLRRRLGSDGEPEDDRFDLVMYPHGLLRSVEGQPSRHAMIRTLWNRLRPGGLLLLVERGTVSGFRVLGSVRELFIAELSKGSFHFVAPCSHESVCPLALTGRDWCHFGQRVRRLPHHLYCKGSRAKAVEEEKFSFLAVRKGQGPRSRYRTLAAAETAGASPAELSFFWPRLVAPPLKGREHVLLDVCAPPHRFERVAVSKHMPHAAGYKAARHAAWGDLWRHPRRIVRPDARAYMEQDLREAADRRHARKAETNARQDVGEREEELHDTLVKHCGA</sequence>
<dbReference type="VEuPathDB" id="ToxoDB:LOC34622286"/>
<name>A0A1D3CXK3_9EIME</name>
<evidence type="ECO:0000313" key="10">
    <source>
        <dbReference type="Proteomes" id="UP000095192"/>
    </source>
</evidence>
<proteinExistence type="predicted"/>
<comment type="caution">
    <text evidence="9">The sequence shown here is derived from an EMBL/GenBank/DDBJ whole genome shotgun (WGS) entry which is preliminary data.</text>
</comment>
<dbReference type="GO" id="GO:0051536">
    <property type="term" value="F:iron-sulfur cluster binding"/>
    <property type="evidence" value="ECO:0007669"/>
    <property type="project" value="UniProtKB-KW"/>
</dbReference>
<protein>
    <submittedName>
        <fullName evidence="9">Small ribosomal subunit rsm22 protein</fullName>
    </submittedName>
</protein>
<dbReference type="InterPro" id="IPR052571">
    <property type="entry name" value="Mt_RNA_Methyltransferase"/>
</dbReference>
<evidence type="ECO:0000256" key="6">
    <source>
        <dbReference type="ARBA" id="ARBA00023128"/>
    </source>
</evidence>
<dbReference type="InterPro" id="IPR029063">
    <property type="entry name" value="SAM-dependent_MTases_sf"/>
</dbReference>
<dbReference type="GO" id="GO:0006412">
    <property type="term" value="P:translation"/>
    <property type="evidence" value="ECO:0007669"/>
    <property type="project" value="InterPro"/>
</dbReference>
<keyword evidence="5" id="KW-0411">Iron-sulfur</keyword>
<dbReference type="Proteomes" id="UP000095192">
    <property type="component" value="Unassembled WGS sequence"/>
</dbReference>
<evidence type="ECO:0000256" key="8">
    <source>
        <dbReference type="SAM" id="MobiDB-lite"/>
    </source>
</evidence>
<feature type="region of interest" description="Disordered" evidence="8">
    <location>
        <begin position="97"/>
        <end position="126"/>
    </location>
</feature>
<reference evidence="9 10" key="1">
    <citation type="journal article" date="2016" name="BMC Genomics">
        <title>Comparative genomics reveals Cyclospora cayetanensis possesses coccidia-like metabolism and invasion components but unique surface antigens.</title>
        <authorList>
            <person name="Liu S."/>
            <person name="Wang L."/>
            <person name="Zheng H."/>
            <person name="Xu Z."/>
            <person name="Roellig D.M."/>
            <person name="Li N."/>
            <person name="Frace M.A."/>
            <person name="Tang K."/>
            <person name="Arrowood M.J."/>
            <person name="Moss D.M."/>
            <person name="Zhang L."/>
            <person name="Feng Y."/>
            <person name="Xiao L."/>
        </authorList>
    </citation>
    <scope>NUCLEOTIDE SEQUENCE [LARGE SCALE GENOMIC DNA]</scope>
    <source>
        <strain evidence="9 10">CHN_HEN01</strain>
    </source>
</reference>
<evidence type="ECO:0000256" key="1">
    <source>
        <dbReference type="ARBA" id="ARBA00004173"/>
    </source>
</evidence>
<dbReference type="PANTHER" id="PTHR13184:SF5">
    <property type="entry name" value="METHYLTRANSFERASE-LIKE PROTEIN 17, MITOCHONDRIAL"/>
    <property type="match status" value="1"/>
</dbReference>
<comment type="function">
    <text evidence="7">Mitochondrial ribosome (mitoribosome) assembly factor. Binds at the interface of the head and body domains of the mitochondrial small ribosomal subunit (mt-SSU), occluding the mRNA channel and preventing compaction of the head domain towards the body. Probable inactive methyltransferase: retains the characteristic folding and ability to bind S-adenosyl-L-methionine, but it probably lost its methyltransferase activity.</text>
</comment>
<dbReference type="EMBL" id="JROU02001578">
    <property type="protein sequence ID" value="OEH75933.1"/>
    <property type="molecule type" value="Genomic_DNA"/>
</dbReference>
<keyword evidence="3" id="KW-0809">Transit peptide</keyword>
<comment type="subcellular location">
    <subcellularLocation>
        <location evidence="1">Mitochondrion</location>
    </subcellularLocation>
</comment>
<keyword evidence="2" id="KW-0479">Metal-binding</keyword>
<evidence type="ECO:0000256" key="5">
    <source>
        <dbReference type="ARBA" id="ARBA00023014"/>
    </source>
</evidence>
<keyword evidence="4" id="KW-0408">Iron</keyword>
<evidence type="ECO:0000256" key="7">
    <source>
        <dbReference type="ARBA" id="ARBA00045681"/>
    </source>
</evidence>
<dbReference type="Pfam" id="PF09243">
    <property type="entry name" value="Rsm22"/>
    <property type="match status" value="1"/>
</dbReference>